<evidence type="ECO:0000256" key="10">
    <source>
        <dbReference type="ARBA" id="ARBA00023136"/>
    </source>
</evidence>
<evidence type="ECO:0000259" key="18">
    <source>
        <dbReference type="Pfam" id="PF19028"/>
    </source>
</evidence>
<protein>
    <recommendedName>
        <fullName evidence="14">Thrombospondin type-1 domain-containing protein 7A</fullName>
    </recommendedName>
</protein>
<reference evidence="20" key="2">
    <citation type="submission" date="2025-08" db="UniProtKB">
        <authorList>
            <consortium name="Ensembl"/>
        </authorList>
    </citation>
    <scope>IDENTIFICATION</scope>
</reference>
<dbReference type="FunFam" id="2.20.100.10:FF:000019">
    <property type="entry name" value="Thrombospondin type 1 domain containing 7A"/>
    <property type="match status" value="1"/>
</dbReference>
<evidence type="ECO:0000256" key="16">
    <source>
        <dbReference type="SAM" id="Phobius"/>
    </source>
</evidence>
<dbReference type="PROSITE" id="PS50092">
    <property type="entry name" value="TSP1"/>
    <property type="match status" value="11"/>
</dbReference>
<feature type="compositionally biased region" description="Basic and acidic residues" evidence="15">
    <location>
        <begin position="251"/>
        <end position="266"/>
    </location>
</feature>
<feature type="domain" description="Spondin-like TSP1" evidence="18">
    <location>
        <begin position="732"/>
        <end position="791"/>
    </location>
</feature>
<organism evidence="20 21">
    <name type="scientific">Sparus aurata</name>
    <name type="common">Gilthead sea bream</name>
    <dbReference type="NCBI Taxonomy" id="8175"/>
    <lineage>
        <taxon>Eukaryota</taxon>
        <taxon>Metazoa</taxon>
        <taxon>Chordata</taxon>
        <taxon>Craniata</taxon>
        <taxon>Vertebrata</taxon>
        <taxon>Euteleostomi</taxon>
        <taxon>Actinopterygii</taxon>
        <taxon>Neopterygii</taxon>
        <taxon>Teleostei</taxon>
        <taxon>Neoteleostei</taxon>
        <taxon>Acanthomorphata</taxon>
        <taxon>Eupercaria</taxon>
        <taxon>Spariformes</taxon>
        <taxon>Sparidae</taxon>
        <taxon>Sparus</taxon>
    </lineage>
</organism>
<dbReference type="Pfam" id="PF00090">
    <property type="entry name" value="TSP_1"/>
    <property type="match status" value="4"/>
</dbReference>
<dbReference type="Ensembl" id="ENSSAUT00010038235.1">
    <property type="protein sequence ID" value="ENSSAUP00010036314.1"/>
    <property type="gene ID" value="ENSSAUG00010015088.1"/>
</dbReference>
<evidence type="ECO:0000256" key="5">
    <source>
        <dbReference type="ARBA" id="ARBA00022692"/>
    </source>
</evidence>
<feature type="domain" description="Spondin-like TSP1" evidence="18">
    <location>
        <begin position="164"/>
        <end position="215"/>
    </location>
</feature>
<dbReference type="PANTHER" id="PTHR11311:SF8">
    <property type="entry name" value="THROMBOSPONDIN TYPE-1 DOMAIN-CONTAINING PROTEIN 7A"/>
    <property type="match status" value="1"/>
</dbReference>
<keyword evidence="9 16" id="KW-1133">Transmembrane helix</keyword>
<dbReference type="Proteomes" id="UP000472265">
    <property type="component" value="Chromosome 3"/>
</dbReference>
<dbReference type="InterPro" id="IPR051418">
    <property type="entry name" value="Spondin/Thrombospondin_T1"/>
</dbReference>
<feature type="chain" id="PRO_5025370026" description="Thrombospondin type-1 domain-containing protein 7A" evidence="17">
    <location>
        <begin position="19"/>
        <end position="1617"/>
    </location>
</feature>
<dbReference type="Pfam" id="PF19030">
    <property type="entry name" value="TSP1_ADAMTS"/>
    <property type="match status" value="1"/>
</dbReference>
<dbReference type="GeneTree" id="ENSGT00940000155427"/>
<dbReference type="SUPFAM" id="SSF82895">
    <property type="entry name" value="TSP-1 type 1 repeat"/>
    <property type="match status" value="11"/>
</dbReference>
<feature type="domain" description="Spondin-like TSP1" evidence="18">
    <location>
        <begin position="593"/>
        <end position="652"/>
    </location>
</feature>
<dbReference type="GO" id="GO:0005886">
    <property type="term" value="C:plasma membrane"/>
    <property type="evidence" value="ECO:0007669"/>
    <property type="project" value="UniProtKB-SubCell"/>
</dbReference>
<dbReference type="SMART" id="SM00209">
    <property type="entry name" value="TSP1"/>
    <property type="match status" value="14"/>
</dbReference>
<dbReference type="FunFam" id="2.20.100.10:FF:000014">
    <property type="entry name" value="Thrombospondin type 1 domain containing 7A"/>
    <property type="match status" value="1"/>
</dbReference>
<dbReference type="FunFam" id="2.20.100.10:FF:000050">
    <property type="entry name" value="Thrombospondin type 1 domain containing 7B"/>
    <property type="match status" value="1"/>
</dbReference>
<evidence type="ECO:0000256" key="11">
    <source>
        <dbReference type="ARBA" id="ARBA00023157"/>
    </source>
</evidence>
<feature type="domain" description="Thrombospondin type-1" evidence="19">
    <location>
        <begin position="1478"/>
        <end position="1516"/>
    </location>
</feature>
<evidence type="ECO:0000256" key="7">
    <source>
        <dbReference type="ARBA" id="ARBA00022737"/>
    </source>
</evidence>
<evidence type="ECO:0000256" key="4">
    <source>
        <dbReference type="ARBA" id="ARBA00022657"/>
    </source>
</evidence>
<evidence type="ECO:0000313" key="21">
    <source>
        <dbReference type="Proteomes" id="UP000472265"/>
    </source>
</evidence>
<feature type="domain" description="Spondin-like TSP1" evidence="18">
    <location>
        <begin position="998"/>
        <end position="1040"/>
    </location>
</feature>
<keyword evidence="8" id="KW-0221">Differentiation</keyword>
<dbReference type="FunFam" id="2.20.100.10:FF:000031">
    <property type="entry name" value="Thrombospondin type 1 domain containing 7A"/>
    <property type="match status" value="1"/>
</dbReference>
<name>A0A671WCH8_SPAAU</name>
<feature type="signal peptide" evidence="17">
    <location>
        <begin position="1"/>
        <end position="18"/>
    </location>
</feature>
<keyword evidence="3" id="KW-1003">Cell membrane</keyword>
<keyword evidence="10 16" id="KW-0472">Membrane</keyword>
<feature type="domain" description="Spondin-like TSP1" evidence="18">
    <location>
        <begin position="1246"/>
        <end position="1299"/>
    </location>
</feature>
<dbReference type="GO" id="GO:0042995">
    <property type="term" value="C:cell projection"/>
    <property type="evidence" value="ECO:0007669"/>
    <property type="project" value="UniProtKB-SubCell"/>
</dbReference>
<evidence type="ECO:0000256" key="13">
    <source>
        <dbReference type="ARBA" id="ARBA00023273"/>
    </source>
</evidence>
<dbReference type="FunFam" id="2.20.100.10:FF:000017">
    <property type="entry name" value="Thrombospondin type 1 domain containing 7A"/>
    <property type="match status" value="1"/>
</dbReference>
<feature type="region of interest" description="Disordered" evidence="15">
    <location>
        <begin position="251"/>
        <end position="278"/>
    </location>
</feature>
<comment type="subcellular location">
    <subcellularLocation>
        <location evidence="1">Cell membrane</location>
        <topology evidence="1">Single-pass type I membrane protein</topology>
    </subcellularLocation>
    <subcellularLocation>
        <location evidence="2">Cell projection</location>
    </subcellularLocation>
</comment>
<dbReference type="InterPro" id="IPR056991">
    <property type="entry name" value="TSP1_TSH7A-B_C"/>
</dbReference>
<keyword evidence="13" id="KW-0966">Cell projection</keyword>
<evidence type="ECO:0000256" key="9">
    <source>
        <dbReference type="ARBA" id="ARBA00022989"/>
    </source>
</evidence>
<evidence type="ECO:0000256" key="8">
    <source>
        <dbReference type="ARBA" id="ARBA00022782"/>
    </source>
</evidence>
<reference evidence="20" key="1">
    <citation type="submission" date="2021-04" db="EMBL/GenBank/DDBJ databases">
        <authorList>
            <consortium name="Wellcome Sanger Institute Data Sharing"/>
        </authorList>
    </citation>
    <scope>NUCLEOTIDE SEQUENCE [LARGE SCALE GENOMIC DNA]</scope>
</reference>
<dbReference type="Pfam" id="PF23308">
    <property type="entry name" value="TSP1_TSH7A-B_C"/>
    <property type="match status" value="1"/>
</dbReference>
<keyword evidence="12" id="KW-0325">Glycoprotein</keyword>
<evidence type="ECO:0000313" key="20">
    <source>
        <dbReference type="Ensembl" id="ENSSAUP00010036314.1"/>
    </source>
</evidence>
<reference evidence="20" key="3">
    <citation type="submission" date="2025-09" db="UniProtKB">
        <authorList>
            <consortium name="Ensembl"/>
        </authorList>
    </citation>
    <scope>IDENTIFICATION</scope>
</reference>
<evidence type="ECO:0000256" key="17">
    <source>
        <dbReference type="SAM" id="SignalP"/>
    </source>
</evidence>
<evidence type="ECO:0000256" key="6">
    <source>
        <dbReference type="ARBA" id="ARBA00022729"/>
    </source>
</evidence>
<keyword evidence="7" id="KW-0677">Repeat</keyword>
<evidence type="ECO:0000256" key="15">
    <source>
        <dbReference type="SAM" id="MobiDB-lite"/>
    </source>
</evidence>
<evidence type="ECO:0000259" key="19">
    <source>
        <dbReference type="Pfam" id="PF23308"/>
    </source>
</evidence>
<dbReference type="FunFam" id="2.20.100.10:FF:000015">
    <property type="entry name" value="Thrombospondin, type I, domain containing 7A"/>
    <property type="match status" value="1"/>
</dbReference>
<accession>A0A671WCH8</accession>
<dbReference type="GO" id="GO:0030154">
    <property type="term" value="P:cell differentiation"/>
    <property type="evidence" value="ECO:0007669"/>
    <property type="project" value="UniProtKB-KW"/>
</dbReference>
<dbReference type="InterPro" id="IPR044004">
    <property type="entry name" value="TSP1_spondin_dom"/>
</dbReference>
<evidence type="ECO:0000256" key="12">
    <source>
        <dbReference type="ARBA" id="ARBA00023180"/>
    </source>
</evidence>
<dbReference type="PANTHER" id="PTHR11311">
    <property type="entry name" value="SPONDIN"/>
    <property type="match status" value="1"/>
</dbReference>
<keyword evidence="21" id="KW-1185">Reference proteome</keyword>
<sequence length="1617" mass="180755">MSINRLFLLKEIILFSVSVGPFPDLCVIFTGPWGRCMGSECGPGGSQSRAVWCAHSEGWTTLHTNCDQTERPDNQQSCFRVCDWHKEMYDWQLGAWNQCVPVSMRSSGVQRPAVCTWGEEGIQTREVGCVQKANGEPAEDAICEYFEPRPRLEQACLIPCPRDCVVSEFSLWTPCSKSCGMGLQNRIRFVLAPPLFGGSACPNLTEFQTCQPGSCEGEESLYSLRVGPWGPCSVPMPRQARQKMREKVRERLREKGKVKDPETKELIKKKRNRNRQNRQGGKFWDLQVGYQTREVNCVHKSGNVEALSLCSQEILPVTFQACVMTKDCDVTEWSEWSACSKECYDPNGPNGQRIRTRKVSQFPSGEGGDCPELEEKEPCSPQGDGVPPCIVYSWKTTEWTECRVDVLLSQQDRRRGNQTGLCGGGIQTREVYCVQSSQQKPKQACELRPMDNDLCLSIPPNTTQLCHISCPVECEVSSWSAWGPCTYENCQDQAAKKGFKLRKRKIVNEPTGGTGNCPHLVEAIPCEEPSCYDWLVVKLEECIPDNEKECGPGTQNPQVQCVNSDGEYVERQLCRDAILPMPAICEVPCPKDCALSPWTPWSMCSHTCSGKNTEGKQTRARSILAYNAGEGGIQCPNISSLQEVRNCNDHPCTVYHWQTSAWGQCIEDSSIPATNTSVSQTRHDEASCSVGMQTRKVICVRVNVGQVPPKKCPESLRPDTVRPCLLPCKRDCIVTPYSEWSPCPTTCQAGSGKTKKKHSRKRIIIQSPANGGQDCPEVLTQERDCESPSVCQGYRWKTHKWRRCQLVPWSVRQDSPGAQEICGPGMQVRAVSCRKQDGGQADIETCLKIARYMPPITQPCQLPCQEDCQLSTWSKFSPCIADCVGVRTRKRMLIGKSKKRDQCKNNQVYPLSETQYCPCNKYNAQPLGNWSDCVLPEGGRMEGQLGMRVQGDIKECGQGYRYQATVCYDQDNRIVETSRCNSHGYIEEACIIPCPSDCKLSEWSNWSRCSKSCGSGVKVRSKWLREKPYNGGRPCPKLDHVNQVYEVVPCLSNCGQYVWVAEPWSVWRVSNVDLRDNCGEGVQTRKVRCMLNTIDGPSEQVEDYLCDPEDMPLGARNSQLPCPEDCVLSDWGAWSPCPLPCNGNTTRERSSYPLRQPGEEKECPPTKETEPCKLNNNCFHYSYNITDWSTCQLSDRAVCGNGIKTRMLDCVRSDGKSVDLKFCKELGLERKWQMNASCVVECPVNCQLSDWSPWSECTHTCGLAGKLWRKRTVIQAPQGDGRPCPSQMEQWKPCLVKPCYSWRYSSWSECKTEGARCGEGLHFRNVSCFVSDGSDEQDSSLVDDELCGDLAPSVDGDTHMILQEPCTAPCPGECYLTDWTVWSPCQLSCVGGDDVGFGSVQVRSRAVVAQDPENLLQCPEQELEARPCTEGQCFEYKWRTGPWRGSSRHVWCQRFDGLNVTGGCPVSAKPMADRSCDPPCTKPRSLCTEVMCGCEEGYTEVMTSDGLLDQCTVIPVLEIPTAGDNKADVKTIRAFSPIQPEASSPGRAGRTWFLQPFGPDGKLKTWVYGVAAGAFVLLVFIISMTYLACKKPKRPQRRQMNNRLKPLTLAYDGDADM</sequence>
<dbReference type="Gene3D" id="2.20.100.10">
    <property type="entry name" value="Thrombospondin type-1 (TSP1) repeat"/>
    <property type="match status" value="10"/>
</dbReference>
<evidence type="ECO:0000256" key="1">
    <source>
        <dbReference type="ARBA" id="ARBA00004251"/>
    </source>
</evidence>
<dbReference type="InterPro" id="IPR000884">
    <property type="entry name" value="TSP1_rpt"/>
</dbReference>
<evidence type="ECO:0000256" key="3">
    <source>
        <dbReference type="ARBA" id="ARBA00022475"/>
    </source>
</evidence>
<feature type="domain" description="Spondin-like TSP1" evidence="18">
    <location>
        <begin position="328"/>
        <end position="381"/>
    </location>
</feature>
<keyword evidence="4" id="KW-0037">Angiogenesis</keyword>
<keyword evidence="5 16" id="KW-0812">Transmembrane</keyword>
<dbReference type="GO" id="GO:0001525">
    <property type="term" value="P:angiogenesis"/>
    <property type="evidence" value="ECO:0007669"/>
    <property type="project" value="UniProtKB-KW"/>
</dbReference>
<evidence type="ECO:0000256" key="2">
    <source>
        <dbReference type="ARBA" id="ARBA00004316"/>
    </source>
</evidence>
<dbReference type="FunFam" id="2.20.100.10:FF:000020">
    <property type="entry name" value="Thrombospondin type 1 domain containing 7A"/>
    <property type="match status" value="1"/>
</dbReference>
<dbReference type="InterPro" id="IPR036383">
    <property type="entry name" value="TSP1_rpt_sf"/>
</dbReference>
<dbReference type="Pfam" id="PF19028">
    <property type="entry name" value="TSP1_spondin"/>
    <property type="match status" value="6"/>
</dbReference>
<gene>
    <name evidence="20" type="primary">THSD7A</name>
    <name evidence="20" type="synonym">LOC115578715</name>
</gene>
<dbReference type="FunFam" id="2.20.100.10:FF:000027">
    <property type="entry name" value="Thrombospondin type 1 domain containing 7A"/>
    <property type="match status" value="1"/>
</dbReference>
<feature type="region of interest" description="Disordered" evidence="15">
    <location>
        <begin position="360"/>
        <end position="380"/>
    </location>
</feature>
<keyword evidence="6 17" id="KW-0732">Signal</keyword>
<feature type="compositionally biased region" description="Basic residues" evidence="15">
    <location>
        <begin position="267"/>
        <end position="276"/>
    </location>
</feature>
<feature type="transmembrane region" description="Helical" evidence="16">
    <location>
        <begin position="1566"/>
        <end position="1589"/>
    </location>
</feature>
<evidence type="ECO:0000256" key="14">
    <source>
        <dbReference type="ARBA" id="ARBA00069078"/>
    </source>
</evidence>
<keyword evidence="11" id="KW-1015">Disulfide bond</keyword>
<dbReference type="GO" id="GO:0030036">
    <property type="term" value="P:actin cytoskeleton organization"/>
    <property type="evidence" value="ECO:0007669"/>
    <property type="project" value="TreeGrafter"/>
</dbReference>
<dbReference type="FunFam" id="2.20.100.10:FF:000018">
    <property type="entry name" value="Thrombospondin type 1 domain containing 7A"/>
    <property type="match status" value="1"/>
</dbReference>
<proteinExistence type="predicted"/>